<feature type="transmembrane region" description="Helical" evidence="6">
    <location>
        <begin position="150"/>
        <end position="167"/>
    </location>
</feature>
<dbReference type="PANTHER" id="PTHR31465:SF15">
    <property type="entry name" value="LIPID TRANSPORTER ATNI-RELATED"/>
    <property type="match status" value="1"/>
</dbReference>
<comment type="subcellular location">
    <subcellularLocation>
        <location evidence="1">Membrane</location>
        <topology evidence="1">Multi-pass membrane protein</topology>
    </subcellularLocation>
</comment>
<evidence type="ECO:0000313" key="7">
    <source>
        <dbReference type="EMBL" id="KAH7135951.1"/>
    </source>
</evidence>
<feature type="transmembrane region" description="Helical" evidence="6">
    <location>
        <begin position="108"/>
        <end position="129"/>
    </location>
</feature>
<keyword evidence="3 6" id="KW-1133">Transmembrane helix</keyword>
<organism evidence="7 8">
    <name type="scientific">Dendryphion nanum</name>
    <dbReference type="NCBI Taxonomy" id="256645"/>
    <lineage>
        <taxon>Eukaryota</taxon>
        <taxon>Fungi</taxon>
        <taxon>Dikarya</taxon>
        <taxon>Ascomycota</taxon>
        <taxon>Pezizomycotina</taxon>
        <taxon>Dothideomycetes</taxon>
        <taxon>Pleosporomycetidae</taxon>
        <taxon>Pleosporales</taxon>
        <taxon>Torulaceae</taxon>
        <taxon>Dendryphion</taxon>
    </lineage>
</organism>
<evidence type="ECO:0000313" key="8">
    <source>
        <dbReference type="Proteomes" id="UP000700596"/>
    </source>
</evidence>
<feature type="transmembrane region" description="Helical" evidence="6">
    <location>
        <begin position="48"/>
        <end position="71"/>
    </location>
</feature>
<evidence type="ECO:0000256" key="4">
    <source>
        <dbReference type="ARBA" id="ARBA00023136"/>
    </source>
</evidence>
<evidence type="ECO:0000256" key="3">
    <source>
        <dbReference type="ARBA" id="ARBA00022989"/>
    </source>
</evidence>
<feature type="region of interest" description="Disordered" evidence="5">
    <location>
        <begin position="306"/>
        <end position="354"/>
    </location>
</feature>
<feature type="compositionally biased region" description="Basic residues" evidence="5">
    <location>
        <begin position="311"/>
        <end position="323"/>
    </location>
</feature>
<feature type="transmembrane region" description="Helical" evidence="6">
    <location>
        <begin position="230"/>
        <end position="251"/>
    </location>
</feature>
<keyword evidence="8" id="KW-1185">Reference proteome</keyword>
<feature type="transmembrane region" description="Helical" evidence="6">
    <location>
        <begin position="187"/>
        <end position="209"/>
    </location>
</feature>
<reference evidence="7" key="1">
    <citation type="journal article" date="2021" name="Nat. Commun.">
        <title>Genetic determinants of endophytism in the Arabidopsis root mycobiome.</title>
        <authorList>
            <person name="Mesny F."/>
            <person name="Miyauchi S."/>
            <person name="Thiergart T."/>
            <person name="Pickel B."/>
            <person name="Atanasova L."/>
            <person name="Karlsson M."/>
            <person name="Huettel B."/>
            <person name="Barry K.W."/>
            <person name="Haridas S."/>
            <person name="Chen C."/>
            <person name="Bauer D."/>
            <person name="Andreopoulos W."/>
            <person name="Pangilinan J."/>
            <person name="LaButti K."/>
            <person name="Riley R."/>
            <person name="Lipzen A."/>
            <person name="Clum A."/>
            <person name="Drula E."/>
            <person name="Henrissat B."/>
            <person name="Kohler A."/>
            <person name="Grigoriev I.V."/>
            <person name="Martin F.M."/>
            <person name="Hacquard S."/>
        </authorList>
    </citation>
    <scope>NUCLEOTIDE SEQUENCE</scope>
    <source>
        <strain evidence="7">MPI-CAGE-CH-0243</strain>
    </source>
</reference>
<dbReference type="OrthoDB" id="5384040at2759"/>
<sequence length="354" mass="39134">MASATSTSLPSHVSSTTATPSCYTAVPGKNGYVPPESCNANWAFEPSFAAAVALSTIFGILTVAHITLAIVHRKPFCWVMIMGVVWEFVAFVARALGSLDQQKRSYAYMSSLLFLLAPLWINAFIYMVAGRLIYTFHPDKKIGRVKAVSIGKYFVWLDILSFLVQATGGTMLDPGSSPDTQNIGKNIYMAGVGIQEFFILLFTVLIVLFHRAILRLEASESAPANRMWKWLTYALYASLLLITVRVIFRLVEFSAGMDPKKNPLPFEEGYALALDAMPMIIAILILAVIHPGLALKGPESVFPSRRERKLEKKAKKAEKKKIKMGMGPDHCFEPLQSSNGHNQRDIELGTVSRV</sequence>
<accession>A0A9P9EF24</accession>
<evidence type="ECO:0000256" key="6">
    <source>
        <dbReference type="SAM" id="Phobius"/>
    </source>
</evidence>
<dbReference type="AlphaFoldDB" id="A0A9P9EF24"/>
<keyword evidence="4 6" id="KW-0472">Membrane</keyword>
<dbReference type="InterPro" id="IPR007568">
    <property type="entry name" value="RTA1"/>
</dbReference>
<name>A0A9P9EF24_9PLEO</name>
<dbReference type="Pfam" id="PF04479">
    <property type="entry name" value="RTA1"/>
    <property type="match status" value="1"/>
</dbReference>
<evidence type="ECO:0000256" key="1">
    <source>
        <dbReference type="ARBA" id="ARBA00004141"/>
    </source>
</evidence>
<dbReference type="GO" id="GO:0016020">
    <property type="term" value="C:membrane"/>
    <property type="evidence" value="ECO:0007669"/>
    <property type="project" value="UniProtKB-SubCell"/>
</dbReference>
<dbReference type="EMBL" id="JAGMWT010000002">
    <property type="protein sequence ID" value="KAH7135951.1"/>
    <property type="molecule type" value="Genomic_DNA"/>
</dbReference>
<evidence type="ECO:0000256" key="5">
    <source>
        <dbReference type="SAM" id="MobiDB-lite"/>
    </source>
</evidence>
<dbReference type="Proteomes" id="UP000700596">
    <property type="component" value="Unassembled WGS sequence"/>
</dbReference>
<feature type="transmembrane region" description="Helical" evidence="6">
    <location>
        <begin position="271"/>
        <end position="295"/>
    </location>
</feature>
<keyword evidence="2 6" id="KW-0812">Transmembrane</keyword>
<proteinExistence type="predicted"/>
<gene>
    <name evidence="7" type="ORF">B0J11DRAFT_175232</name>
</gene>
<protein>
    <submittedName>
        <fullName evidence="7">RTA1 like protein-domain-containing protein</fullName>
    </submittedName>
</protein>
<evidence type="ECO:0000256" key="2">
    <source>
        <dbReference type="ARBA" id="ARBA00022692"/>
    </source>
</evidence>
<comment type="caution">
    <text evidence="7">The sequence shown here is derived from an EMBL/GenBank/DDBJ whole genome shotgun (WGS) entry which is preliminary data.</text>
</comment>
<feature type="transmembrane region" description="Helical" evidence="6">
    <location>
        <begin position="78"/>
        <end position="96"/>
    </location>
</feature>
<dbReference type="PANTHER" id="PTHR31465">
    <property type="entry name" value="PROTEIN RTA1-RELATED"/>
    <property type="match status" value="1"/>
</dbReference>